<dbReference type="GO" id="GO:0006355">
    <property type="term" value="P:regulation of DNA-templated transcription"/>
    <property type="evidence" value="ECO:0007669"/>
    <property type="project" value="InterPro"/>
</dbReference>
<dbReference type="InterPro" id="IPR016032">
    <property type="entry name" value="Sig_transdc_resp-reg_C-effctor"/>
</dbReference>
<dbReference type="PROSITE" id="PS50043">
    <property type="entry name" value="HTH_LUXR_2"/>
    <property type="match status" value="1"/>
</dbReference>
<dbReference type="CDD" id="cd06170">
    <property type="entry name" value="LuxR_C_like"/>
    <property type="match status" value="1"/>
</dbReference>
<protein>
    <submittedName>
        <fullName evidence="6">LuxR family transcriptional regulator</fullName>
    </submittedName>
</protein>
<evidence type="ECO:0000259" key="5">
    <source>
        <dbReference type="PROSITE" id="PS50043"/>
    </source>
</evidence>
<proteinExistence type="predicted"/>
<dbReference type="InterPro" id="IPR011990">
    <property type="entry name" value="TPR-like_helical_dom_sf"/>
</dbReference>
<dbReference type="Gene3D" id="3.40.50.300">
    <property type="entry name" value="P-loop containing nucleotide triphosphate hydrolases"/>
    <property type="match status" value="1"/>
</dbReference>
<keyword evidence="4" id="KW-0175">Coiled coil</keyword>
<dbReference type="Pfam" id="PF00196">
    <property type="entry name" value="GerE"/>
    <property type="match status" value="1"/>
</dbReference>
<dbReference type="SUPFAM" id="SSF46894">
    <property type="entry name" value="C-terminal effector domain of the bipartite response regulators"/>
    <property type="match status" value="1"/>
</dbReference>
<dbReference type="PANTHER" id="PTHR44688">
    <property type="entry name" value="DNA-BINDING TRANSCRIPTIONAL ACTIVATOR DEVR_DOSR"/>
    <property type="match status" value="1"/>
</dbReference>
<dbReference type="EMBL" id="AP019376">
    <property type="protein sequence ID" value="BBH85291.1"/>
    <property type="molecule type" value="Genomic_DNA"/>
</dbReference>
<evidence type="ECO:0000256" key="3">
    <source>
        <dbReference type="ARBA" id="ARBA00023163"/>
    </source>
</evidence>
<dbReference type="SMART" id="SM00421">
    <property type="entry name" value="HTH_LUXR"/>
    <property type="match status" value="1"/>
</dbReference>
<evidence type="ECO:0000256" key="1">
    <source>
        <dbReference type="ARBA" id="ARBA00023015"/>
    </source>
</evidence>
<dbReference type="InterPro" id="IPR041617">
    <property type="entry name" value="TPR_MalT"/>
</dbReference>
<dbReference type="PANTHER" id="PTHR44688:SF16">
    <property type="entry name" value="DNA-BINDING TRANSCRIPTIONAL ACTIVATOR DEVR_DOSR"/>
    <property type="match status" value="1"/>
</dbReference>
<dbReference type="Gene3D" id="1.25.40.10">
    <property type="entry name" value="Tetratricopeptide repeat domain"/>
    <property type="match status" value="1"/>
</dbReference>
<dbReference type="InterPro" id="IPR027417">
    <property type="entry name" value="P-loop_NTPase"/>
</dbReference>
<dbReference type="InterPro" id="IPR000792">
    <property type="entry name" value="Tscrpt_reg_LuxR_C"/>
</dbReference>
<dbReference type="SMART" id="SM00028">
    <property type="entry name" value="TPR"/>
    <property type="match status" value="3"/>
</dbReference>
<dbReference type="SUPFAM" id="SSF48452">
    <property type="entry name" value="TPR-like"/>
    <property type="match status" value="1"/>
</dbReference>
<feature type="domain" description="HTH luxR-type" evidence="5">
    <location>
        <begin position="992"/>
        <end position="1057"/>
    </location>
</feature>
<organism evidence="6">
    <name type="scientific">Thermosporothrix sp. COM3</name>
    <dbReference type="NCBI Taxonomy" id="2490863"/>
    <lineage>
        <taxon>Bacteria</taxon>
        <taxon>Bacillati</taxon>
        <taxon>Chloroflexota</taxon>
        <taxon>Ktedonobacteria</taxon>
        <taxon>Ktedonobacterales</taxon>
        <taxon>Thermosporotrichaceae</taxon>
        <taxon>Thermosporothrix</taxon>
    </lineage>
</organism>
<dbReference type="PRINTS" id="PR00038">
    <property type="entry name" value="HTHLUXR"/>
</dbReference>
<dbReference type="InterPro" id="IPR019734">
    <property type="entry name" value="TPR_rpt"/>
</dbReference>
<reference evidence="6" key="1">
    <citation type="submission" date="2018-12" db="EMBL/GenBank/DDBJ databases">
        <title>Novel natural products biosynthetic potential of the class Ktedonobacteria.</title>
        <authorList>
            <person name="Zheng Y."/>
            <person name="Saitou A."/>
            <person name="Wang C.M."/>
            <person name="Toyoda A."/>
            <person name="Minakuchi Y."/>
            <person name="Sekiguchi Y."/>
            <person name="Ueda K."/>
            <person name="Takano H."/>
            <person name="Sakai Y."/>
            <person name="Yokota A."/>
            <person name="Yabe S."/>
        </authorList>
    </citation>
    <scope>NUCLEOTIDE SEQUENCE</scope>
    <source>
        <strain evidence="6">COM3</strain>
    </source>
</reference>
<dbReference type="Pfam" id="PF17874">
    <property type="entry name" value="TPR_MalT"/>
    <property type="match status" value="1"/>
</dbReference>
<dbReference type="GO" id="GO:0003677">
    <property type="term" value="F:DNA binding"/>
    <property type="evidence" value="ECO:0007669"/>
    <property type="project" value="UniProtKB-KW"/>
</dbReference>
<evidence type="ECO:0000256" key="4">
    <source>
        <dbReference type="SAM" id="Coils"/>
    </source>
</evidence>
<sequence length="1059" mass="120965">MPKTSTYILLWSPENDHYELYTRDDQEHPLLQGDTDAWFAWLATHHALSFRGRSGSFFLQKERRSHSQNTYWYGYRRQGRQMVKTYLGKSSALSMTRLEAAACTLGNDTRRGNTTQLATADLPQERGQASKMTEKAELIPERDRRVPVEEGRGEKDLLLVPKLCPPRLPSSLVARERLLNQLDASLKHKLVLITAPAGSGKTTLMSHWVSERRSRNDFPPVAWLSLDEGDNNPIRFWRYLLTACQAFHADIGRAALSLLEREETLPFSSPLLKRALILFLNDLTQKRKPGILILEDYQVITVQTIHEMMMFLLTHLPFTLHIIIVSRVEPPFPLTVLRARDELVELHASDLRFTSQETQFFLQQVLPVPLESSTITHLNTYLEGWITGLRLLALIMQKEHSSQEPLDLPATFRGSHTYVLDYFVSQVLDAQPKTLQTFLLQTSFLKRLTASLCDAVTERNDSQAILEAIEHADLFLQPIGGDGQWYRYHALFAEAMQAEARKRLTHDTYTRCLMRAAAWYEQHGLLSEAIEVSLQAHAYPQAVALLERYMGQEQHDTERHNIYAMQSWLQQLPETLVLAHPALSFINAQALTFLSASDYLTPTTRVRIQTFLDGAERGWRQAELTPKLSEVIAFRALLAARLYCFTEAANLARQALAGLSDEQSVWRAICLGVIGGTAQQAGQLATARACYQETLTLCEAMNNRPGQRVALLSLGEVCNEAGELRQAAMFFRQVIEQADEDISDLSKALAGLAELSYEWNDLERAEQEARKALDLGIQLADEPLQVRPTLLLARIFHARGKLHQAQDLLTSLLARMYSERPPHLSRMIQLAQARLYQALTPLAEPLHWIPPHTEQEEEIPRQYPLQEILLKARWLLAQGNAMEALTLLDPWEKETRDSGQRRHWLEIQLLRSLAYHQLKQGASTRSLLRHVITLAAPEGYIRLFLDEGETLLTLLRPLVSRIRGKHLQSYLQHLLKLFAVQARRLRSTTPDRSPLTEQLSLQEIQVLRLLSEGYSRQEIAKMLVITINTVKTHIKNIYQKMHVKSRFEACERARQLDLL</sequence>
<dbReference type="SUPFAM" id="SSF52540">
    <property type="entry name" value="P-loop containing nucleoside triphosphate hydrolases"/>
    <property type="match status" value="1"/>
</dbReference>
<keyword evidence="2" id="KW-0238">DNA-binding</keyword>
<feature type="coiled-coil region" evidence="4">
    <location>
        <begin position="735"/>
        <end position="782"/>
    </location>
</feature>
<keyword evidence="3" id="KW-0804">Transcription</keyword>
<dbReference type="AlphaFoldDB" id="A0A455SDA5"/>
<dbReference type="InterPro" id="IPR036388">
    <property type="entry name" value="WH-like_DNA-bd_sf"/>
</dbReference>
<gene>
    <name evidence="6" type="ORF">KTC_00420</name>
</gene>
<keyword evidence="1" id="KW-0805">Transcription regulation</keyword>
<dbReference type="InterPro" id="IPR059106">
    <property type="entry name" value="WHD_MalT"/>
</dbReference>
<accession>A0A455SDA5</accession>
<dbReference type="Pfam" id="PF25873">
    <property type="entry name" value="WHD_MalT"/>
    <property type="match status" value="1"/>
</dbReference>
<evidence type="ECO:0000313" key="6">
    <source>
        <dbReference type="EMBL" id="BBH85291.1"/>
    </source>
</evidence>
<name>A0A455SDA5_9CHLR</name>
<evidence type="ECO:0000256" key="2">
    <source>
        <dbReference type="ARBA" id="ARBA00023125"/>
    </source>
</evidence>
<dbReference type="Gene3D" id="1.10.10.10">
    <property type="entry name" value="Winged helix-like DNA-binding domain superfamily/Winged helix DNA-binding domain"/>
    <property type="match status" value="1"/>
</dbReference>